<dbReference type="InterPro" id="IPR036866">
    <property type="entry name" value="RibonucZ/Hydroxyglut_hydro"/>
</dbReference>
<dbReference type="PANTHER" id="PTHR42951:SF4">
    <property type="entry name" value="ACYL-COENZYME A THIOESTERASE MBLAC2"/>
    <property type="match status" value="1"/>
</dbReference>
<organism evidence="4 5">
    <name type="scientific">Paremcibacter congregatus</name>
    <dbReference type="NCBI Taxonomy" id="2043170"/>
    <lineage>
        <taxon>Bacteria</taxon>
        <taxon>Pseudomonadati</taxon>
        <taxon>Pseudomonadota</taxon>
        <taxon>Alphaproteobacteria</taxon>
        <taxon>Emcibacterales</taxon>
        <taxon>Emcibacteraceae</taxon>
        <taxon>Paremcibacter</taxon>
    </lineage>
</organism>
<feature type="signal peptide" evidence="2">
    <location>
        <begin position="1"/>
        <end position="25"/>
    </location>
</feature>
<evidence type="ECO:0000256" key="1">
    <source>
        <dbReference type="ARBA" id="ARBA00005250"/>
    </source>
</evidence>
<dbReference type="InParanoid" id="A0A2G4YNE5"/>
<comment type="similarity">
    <text evidence="1">Belongs to the metallo-beta-lactamase superfamily. Class-B beta-lactamase family.</text>
</comment>
<reference evidence="4 5" key="1">
    <citation type="submission" date="2017-10" db="EMBL/GenBank/DDBJ databases">
        <title>Frigbacter circumglobatus gen. nov. sp. nov., isolated from sediment cultured in situ.</title>
        <authorList>
            <person name="Zhao Z."/>
        </authorList>
    </citation>
    <scope>NUCLEOTIDE SEQUENCE [LARGE SCALE GENOMIC DNA]</scope>
    <source>
        <strain evidence="4 5">ZYL</strain>
    </source>
</reference>
<feature type="chain" id="PRO_5013962465" evidence="2">
    <location>
        <begin position="26"/>
        <end position="305"/>
    </location>
</feature>
<accession>A0A2G4YNE5</accession>
<dbReference type="SUPFAM" id="SSF56281">
    <property type="entry name" value="Metallo-hydrolase/oxidoreductase"/>
    <property type="match status" value="1"/>
</dbReference>
<dbReference type="Gene3D" id="3.60.15.10">
    <property type="entry name" value="Ribonuclease Z/Hydroxyacylglutathione hydrolase-like"/>
    <property type="match status" value="1"/>
</dbReference>
<gene>
    <name evidence="4" type="ORF">CRD36_15790</name>
</gene>
<dbReference type="GO" id="GO:0016787">
    <property type="term" value="F:hydrolase activity"/>
    <property type="evidence" value="ECO:0007669"/>
    <property type="project" value="UniProtKB-KW"/>
</dbReference>
<evidence type="ECO:0000313" key="4">
    <source>
        <dbReference type="EMBL" id="PHZ83813.1"/>
    </source>
</evidence>
<evidence type="ECO:0000256" key="2">
    <source>
        <dbReference type="SAM" id="SignalP"/>
    </source>
</evidence>
<keyword evidence="4" id="KW-0378">Hydrolase</keyword>
<comment type="caution">
    <text evidence="4">The sequence shown here is derived from an EMBL/GenBank/DDBJ whole genome shotgun (WGS) entry which is preliminary data.</text>
</comment>
<dbReference type="OrthoDB" id="9815874at2"/>
<dbReference type="Proteomes" id="UP000229730">
    <property type="component" value="Unassembled WGS sequence"/>
</dbReference>
<evidence type="ECO:0000259" key="3">
    <source>
        <dbReference type="SMART" id="SM00849"/>
    </source>
</evidence>
<keyword evidence="2" id="KW-0732">Signal</keyword>
<dbReference type="RefSeq" id="WP_099474910.1">
    <property type="nucleotide sequence ID" value="NZ_CP041025.1"/>
</dbReference>
<dbReference type="InterPro" id="IPR050855">
    <property type="entry name" value="NDM-1-like"/>
</dbReference>
<dbReference type="AlphaFoldDB" id="A0A2G4YNE5"/>
<dbReference type="InterPro" id="IPR001279">
    <property type="entry name" value="Metallo-B-lactamas"/>
</dbReference>
<protein>
    <submittedName>
        <fullName evidence="4">MBL fold metallo-hydrolase</fullName>
    </submittedName>
</protein>
<sequence>MLRKLTLTALAVAAITGITPSAALAQDNQYDTVNITTTKVGDGVYMLQGAGGNIGVSAGEDGVFMIDDQYSPLTPKILAAISAISKKPVKFMINTHWHYDHTGGNENLGKQGVVIVAHDNVYKRMSTDQMMEAFNKEIPASPKAALPVVSFNDEVTFHLNDLHIKARHFSHAHTDGDSVILFQDRNIIHMGDLFFNGMYPFVDRSSGGSLAGVIAAVGKIIELCDENTKIIPGHGPLATTQDLKDYHAMMQKAVSILTPLAQKGLSTEEVIKLNPLKELNDKWGGGFMKPEVFITINYPGIADVS</sequence>
<dbReference type="PANTHER" id="PTHR42951">
    <property type="entry name" value="METALLO-BETA-LACTAMASE DOMAIN-CONTAINING"/>
    <property type="match status" value="1"/>
</dbReference>
<feature type="domain" description="Metallo-beta-lactamase" evidence="3">
    <location>
        <begin position="51"/>
        <end position="234"/>
    </location>
</feature>
<dbReference type="CDD" id="cd16282">
    <property type="entry name" value="metallo-hydrolase-like_MBL-fold"/>
    <property type="match status" value="1"/>
</dbReference>
<proteinExistence type="inferred from homology"/>
<keyword evidence="5" id="KW-1185">Reference proteome</keyword>
<dbReference type="Pfam" id="PF00753">
    <property type="entry name" value="Lactamase_B"/>
    <property type="match status" value="1"/>
</dbReference>
<dbReference type="SMART" id="SM00849">
    <property type="entry name" value="Lactamase_B"/>
    <property type="match status" value="1"/>
</dbReference>
<dbReference type="EMBL" id="PDEM01000031">
    <property type="protein sequence ID" value="PHZ83813.1"/>
    <property type="molecule type" value="Genomic_DNA"/>
</dbReference>
<name>A0A2G4YNE5_9PROT</name>
<dbReference type="GO" id="GO:0017001">
    <property type="term" value="P:antibiotic catabolic process"/>
    <property type="evidence" value="ECO:0007669"/>
    <property type="project" value="UniProtKB-ARBA"/>
</dbReference>
<evidence type="ECO:0000313" key="5">
    <source>
        <dbReference type="Proteomes" id="UP000229730"/>
    </source>
</evidence>